<evidence type="ECO:0000313" key="1">
    <source>
        <dbReference type="EMBL" id="ODQ74663.1"/>
    </source>
</evidence>
<dbReference type="Gene3D" id="1.10.10.60">
    <property type="entry name" value="Homeodomain-like"/>
    <property type="match status" value="1"/>
</dbReference>
<keyword evidence="2" id="KW-1185">Reference proteome</keyword>
<dbReference type="OrthoDB" id="5399138at2759"/>
<protein>
    <recommendedName>
        <fullName evidence="3">Homeobox domain-containing protein</fullName>
    </recommendedName>
</protein>
<proteinExistence type="predicted"/>
<evidence type="ECO:0008006" key="3">
    <source>
        <dbReference type="Google" id="ProtNLM"/>
    </source>
</evidence>
<name>A0A1E3QAD9_LIPST</name>
<accession>A0A1E3QAD9</accession>
<dbReference type="InterPro" id="IPR009057">
    <property type="entry name" value="Homeodomain-like_sf"/>
</dbReference>
<reference evidence="1 2" key="1">
    <citation type="journal article" date="2016" name="Proc. Natl. Acad. Sci. U.S.A.">
        <title>Comparative genomics of biotechnologically important yeasts.</title>
        <authorList>
            <person name="Riley R."/>
            <person name="Haridas S."/>
            <person name="Wolfe K.H."/>
            <person name="Lopes M.R."/>
            <person name="Hittinger C.T."/>
            <person name="Goeker M."/>
            <person name="Salamov A.A."/>
            <person name="Wisecaver J.H."/>
            <person name="Long T.M."/>
            <person name="Calvey C.H."/>
            <person name="Aerts A.L."/>
            <person name="Barry K.W."/>
            <person name="Choi C."/>
            <person name="Clum A."/>
            <person name="Coughlan A.Y."/>
            <person name="Deshpande S."/>
            <person name="Douglass A.P."/>
            <person name="Hanson S.J."/>
            <person name="Klenk H.-P."/>
            <person name="LaButti K.M."/>
            <person name="Lapidus A."/>
            <person name="Lindquist E.A."/>
            <person name="Lipzen A.M."/>
            <person name="Meier-Kolthoff J.P."/>
            <person name="Ohm R.A."/>
            <person name="Otillar R.P."/>
            <person name="Pangilinan J.L."/>
            <person name="Peng Y."/>
            <person name="Rokas A."/>
            <person name="Rosa C.A."/>
            <person name="Scheuner C."/>
            <person name="Sibirny A.A."/>
            <person name="Slot J.C."/>
            <person name="Stielow J.B."/>
            <person name="Sun H."/>
            <person name="Kurtzman C.P."/>
            <person name="Blackwell M."/>
            <person name="Grigoriev I.V."/>
            <person name="Jeffries T.W."/>
        </authorList>
    </citation>
    <scope>NUCLEOTIDE SEQUENCE [LARGE SCALE GENOMIC DNA]</scope>
    <source>
        <strain evidence="1 2">NRRL Y-11557</strain>
    </source>
</reference>
<dbReference type="AlphaFoldDB" id="A0A1E3QAD9"/>
<sequence length="210" mass="23911">MFYNTDLAISNDSNGTTTLTRLLALKTEIASLLSDVEGDLIQNSAHACKLVMRAAEELSKLACAAQIDPSIQTVSLAIRRDIAKIHAITSHVYQFENDIDLMISIRQLHYRYRTRIAQRLALPDPIVGTSFNRSGISKSSKLQLRNWMHEHRRFPNLTAEEERDLQKTTGINKRQLDRWLTILRRRSLQHSNLSSDLQCILGFVGEEHSS</sequence>
<organism evidence="1 2">
    <name type="scientific">Lipomyces starkeyi NRRL Y-11557</name>
    <dbReference type="NCBI Taxonomy" id="675824"/>
    <lineage>
        <taxon>Eukaryota</taxon>
        <taxon>Fungi</taxon>
        <taxon>Dikarya</taxon>
        <taxon>Ascomycota</taxon>
        <taxon>Saccharomycotina</taxon>
        <taxon>Lipomycetes</taxon>
        <taxon>Lipomycetales</taxon>
        <taxon>Lipomycetaceae</taxon>
        <taxon>Lipomyces</taxon>
    </lineage>
</organism>
<gene>
    <name evidence="1" type="ORF">LIPSTDRAFT_347004</name>
</gene>
<dbReference type="SUPFAM" id="SSF46689">
    <property type="entry name" value="Homeodomain-like"/>
    <property type="match status" value="1"/>
</dbReference>
<evidence type="ECO:0000313" key="2">
    <source>
        <dbReference type="Proteomes" id="UP000094385"/>
    </source>
</evidence>
<dbReference type="EMBL" id="KV454292">
    <property type="protein sequence ID" value="ODQ74663.1"/>
    <property type="molecule type" value="Genomic_DNA"/>
</dbReference>
<dbReference type="Proteomes" id="UP000094385">
    <property type="component" value="Unassembled WGS sequence"/>
</dbReference>